<evidence type="ECO:0000256" key="1">
    <source>
        <dbReference type="SAM" id="MobiDB-lite"/>
    </source>
</evidence>
<dbReference type="AlphaFoldDB" id="A0AAN9KEQ8"/>
<name>A0AAN9KEQ8_CANGL</name>
<organism evidence="2 3">
    <name type="scientific">Canavalia gladiata</name>
    <name type="common">Sword bean</name>
    <name type="synonym">Dolichos gladiatus</name>
    <dbReference type="NCBI Taxonomy" id="3824"/>
    <lineage>
        <taxon>Eukaryota</taxon>
        <taxon>Viridiplantae</taxon>
        <taxon>Streptophyta</taxon>
        <taxon>Embryophyta</taxon>
        <taxon>Tracheophyta</taxon>
        <taxon>Spermatophyta</taxon>
        <taxon>Magnoliopsida</taxon>
        <taxon>eudicotyledons</taxon>
        <taxon>Gunneridae</taxon>
        <taxon>Pentapetalae</taxon>
        <taxon>rosids</taxon>
        <taxon>fabids</taxon>
        <taxon>Fabales</taxon>
        <taxon>Fabaceae</taxon>
        <taxon>Papilionoideae</taxon>
        <taxon>50 kb inversion clade</taxon>
        <taxon>NPAAA clade</taxon>
        <taxon>indigoferoid/millettioid clade</taxon>
        <taxon>Phaseoleae</taxon>
        <taxon>Canavalia</taxon>
    </lineage>
</organism>
<dbReference type="EMBL" id="JAYMYQ010000008">
    <property type="protein sequence ID" value="KAK7316450.1"/>
    <property type="molecule type" value="Genomic_DNA"/>
</dbReference>
<reference evidence="2 3" key="1">
    <citation type="submission" date="2024-01" db="EMBL/GenBank/DDBJ databases">
        <title>The genomes of 5 underutilized Papilionoideae crops provide insights into root nodulation and disease resistanc.</title>
        <authorList>
            <person name="Jiang F."/>
        </authorList>
    </citation>
    <scope>NUCLEOTIDE SEQUENCE [LARGE SCALE GENOMIC DNA]</scope>
    <source>
        <strain evidence="2">LVBAO_FW01</strain>
        <tissue evidence="2">Leaves</tissue>
    </source>
</reference>
<evidence type="ECO:0000313" key="2">
    <source>
        <dbReference type="EMBL" id="KAK7316450.1"/>
    </source>
</evidence>
<feature type="region of interest" description="Disordered" evidence="1">
    <location>
        <begin position="1"/>
        <end position="24"/>
    </location>
</feature>
<dbReference type="PANTHER" id="PTHR33264">
    <property type="entry name" value="EXPRESSED PROTEIN"/>
    <property type="match status" value="1"/>
</dbReference>
<feature type="compositionally biased region" description="Basic and acidic residues" evidence="1">
    <location>
        <begin position="1"/>
        <end position="10"/>
    </location>
</feature>
<comment type="caution">
    <text evidence="2">The sequence shown here is derived from an EMBL/GenBank/DDBJ whole genome shotgun (WGS) entry which is preliminary data.</text>
</comment>
<keyword evidence="3" id="KW-1185">Reference proteome</keyword>
<sequence>MTVNKIEEKPRGRRSKFSTEDNGGGDKIECCSSKYCKSCTGGYIADCVAIICCPCVVLHCFAMAFVRVPCVVGRRCLGLGKKNKKKNNNNNNKGKVKMGHEDVVLERGVRVGCPSADPSTSSASCSVEEIEGVTVNAGLEAEVWKELNQIGHLDFGRLSNSELGVALAQ</sequence>
<dbReference type="Proteomes" id="UP001367508">
    <property type="component" value="Unassembled WGS sequence"/>
</dbReference>
<proteinExistence type="predicted"/>
<gene>
    <name evidence="2" type="ORF">VNO77_35492</name>
</gene>
<accession>A0AAN9KEQ8</accession>
<protein>
    <submittedName>
        <fullName evidence="2">Uncharacterized protein</fullName>
    </submittedName>
</protein>
<evidence type="ECO:0000313" key="3">
    <source>
        <dbReference type="Proteomes" id="UP001367508"/>
    </source>
</evidence>
<dbReference type="PANTHER" id="PTHR33264:SF6">
    <property type="entry name" value="OS01G0638800 PROTEIN"/>
    <property type="match status" value="1"/>
</dbReference>